<evidence type="ECO:0000256" key="1">
    <source>
        <dbReference type="SAM" id="MobiDB-lite"/>
    </source>
</evidence>
<comment type="caution">
    <text evidence="3">The sequence shown here is derived from an EMBL/GenBank/DDBJ whole genome shotgun (WGS) entry which is preliminary data.</text>
</comment>
<feature type="compositionally biased region" description="Basic and acidic residues" evidence="1">
    <location>
        <begin position="56"/>
        <end position="70"/>
    </location>
</feature>
<dbReference type="Proteomes" id="UP000275394">
    <property type="component" value="Unassembled WGS sequence"/>
</dbReference>
<name>A0A3N2DZF7_9GAMM</name>
<feature type="signal peptide" evidence="2">
    <location>
        <begin position="1"/>
        <end position="20"/>
    </location>
</feature>
<evidence type="ECO:0008006" key="5">
    <source>
        <dbReference type="Google" id="ProtNLM"/>
    </source>
</evidence>
<keyword evidence="4" id="KW-1185">Reference proteome</keyword>
<keyword evidence="2" id="KW-0732">Signal</keyword>
<feature type="region of interest" description="Disordered" evidence="1">
    <location>
        <begin position="54"/>
        <end position="77"/>
    </location>
</feature>
<proteinExistence type="predicted"/>
<organism evidence="3 4">
    <name type="scientific">Sinobacterium caligoides</name>
    <dbReference type="NCBI Taxonomy" id="933926"/>
    <lineage>
        <taxon>Bacteria</taxon>
        <taxon>Pseudomonadati</taxon>
        <taxon>Pseudomonadota</taxon>
        <taxon>Gammaproteobacteria</taxon>
        <taxon>Cellvibrionales</taxon>
        <taxon>Spongiibacteraceae</taxon>
        <taxon>Sinobacterium</taxon>
    </lineage>
</organism>
<accession>A0A3N2DZF7</accession>
<dbReference type="RefSeq" id="WP_123710677.1">
    <property type="nucleotide sequence ID" value="NZ_RKHR01000003.1"/>
</dbReference>
<evidence type="ECO:0000313" key="4">
    <source>
        <dbReference type="Proteomes" id="UP000275394"/>
    </source>
</evidence>
<sequence>MNFKHIASGLLFLTMMASCADEQIEQDELGAAKTRVAEEGAPSQHHAVAIEGEEAVQQRRQEAAAEKAKTLQETGNY</sequence>
<gene>
    <name evidence="3" type="ORF">EDC56_0208</name>
</gene>
<feature type="chain" id="PRO_5018210120" description="Secreted protein" evidence="2">
    <location>
        <begin position="21"/>
        <end position="77"/>
    </location>
</feature>
<evidence type="ECO:0000256" key="2">
    <source>
        <dbReference type="SAM" id="SignalP"/>
    </source>
</evidence>
<dbReference type="EMBL" id="RKHR01000003">
    <property type="protein sequence ID" value="ROS04695.1"/>
    <property type="molecule type" value="Genomic_DNA"/>
</dbReference>
<reference evidence="3 4" key="1">
    <citation type="submission" date="2018-11" db="EMBL/GenBank/DDBJ databases">
        <title>Genomic Encyclopedia of Type Strains, Phase IV (KMG-IV): sequencing the most valuable type-strain genomes for metagenomic binning, comparative biology and taxonomic classification.</title>
        <authorList>
            <person name="Goeker M."/>
        </authorList>
    </citation>
    <scope>NUCLEOTIDE SEQUENCE [LARGE SCALE GENOMIC DNA]</scope>
    <source>
        <strain evidence="3 4">DSM 100316</strain>
    </source>
</reference>
<protein>
    <recommendedName>
        <fullName evidence="5">Secreted protein</fullName>
    </recommendedName>
</protein>
<evidence type="ECO:0000313" key="3">
    <source>
        <dbReference type="EMBL" id="ROS04695.1"/>
    </source>
</evidence>
<dbReference type="AlphaFoldDB" id="A0A3N2DZF7"/>
<dbReference type="PROSITE" id="PS51257">
    <property type="entry name" value="PROKAR_LIPOPROTEIN"/>
    <property type="match status" value="1"/>
</dbReference>